<keyword evidence="2" id="KW-1185">Reference proteome</keyword>
<organism evidence="1 2">
    <name type="scientific">Neophaeococcomyces mojaviensis</name>
    <dbReference type="NCBI Taxonomy" id="3383035"/>
    <lineage>
        <taxon>Eukaryota</taxon>
        <taxon>Fungi</taxon>
        <taxon>Dikarya</taxon>
        <taxon>Ascomycota</taxon>
        <taxon>Pezizomycotina</taxon>
        <taxon>Eurotiomycetes</taxon>
        <taxon>Chaetothyriomycetidae</taxon>
        <taxon>Chaetothyriales</taxon>
        <taxon>Chaetothyriales incertae sedis</taxon>
        <taxon>Neophaeococcomyces</taxon>
    </lineage>
</organism>
<feature type="non-terminal residue" evidence="1">
    <location>
        <position position="1"/>
    </location>
</feature>
<gene>
    <name evidence="1" type="ORF">H2198_005473</name>
</gene>
<protein>
    <submittedName>
        <fullName evidence="1">Uncharacterized protein</fullName>
    </submittedName>
</protein>
<evidence type="ECO:0000313" key="1">
    <source>
        <dbReference type="EMBL" id="KAJ9655767.1"/>
    </source>
</evidence>
<sequence>DLQEDQLLQAIKRSNKGKTENAALRSSKKRKVSSGGAKAVQASTPAELDTDDDELFPDIDAQDVESDVESDFESAFDEDELAVELLPEADEDAIYEDAEYEQPFEVPDDELDTVTEQPTEQLPVPNYIARYDHGQLTGYSVQEKRECIKRFRNRMIHTLDVLIQAAKDARQNPALLDNQGDRPMTVGFCRFLCRCDTEKVLDVLIKHIPGMVQVLLGMLNPTLADFLKLPSEWRVTWHGVYVDVIQLGDNYNPYVGSATGTQGLFQRIRCYQRILDRGALTPSELQYGSKHEAALIQFGAQANFRVLSAFDQSNVCKVYPLLFELMMSIYFDCFKKAKVSTFATESSKALVTAARCTSLPPSTHLGGLNDAIQLLQGIRRGRNFEFKCSNQNCNSTTTSKNWYSATAGVPFVGVICEACYLYARRNNGALRPKTFVDQAIRHRAPKPADGRCMGKCKKVITGVGSLQWRQDPKTLKWYCRLCISDVVPMKHYENHGTPKSAEGTNAKPKIPNPKPGNRLCPHCRRSDRGRLMFDDGYTDQKLAWICKACLGNNRRIRQNRSTPQHPPKPADHKCPCCNKVNQRASWRVNDIGQYDYDRKTHPELYWISSSCYSRLETKKKNAAKAATEEEKKKIWNKRSK</sequence>
<name>A0ACC3A5Y3_9EURO</name>
<comment type="caution">
    <text evidence="1">The sequence shown here is derived from an EMBL/GenBank/DDBJ whole genome shotgun (WGS) entry which is preliminary data.</text>
</comment>
<accession>A0ACC3A5Y3</accession>
<proteinExistence type="predicted"/>
<dbReference type="Proteomes" id="UP001172386">
    <property type="component" value="Unassembled WGS sequence"/>
</dbReference>
<reference evidence="1" key="1">
    <citation type="submission" date="2022-10" db="EMBL/GenBank/DDBJ databases">
        <title>Culturing micro-colonial fungi from biological soil crusts in the Mojave desert and describing Neophaeococcomyces mojavensis, and introducing the new genera and species Taxawa tesnikishii.</title>
        <authorList>
            <person name="Kurbessoian T."/>
            <person name="Stajich J.E."/>
        </authorList>
    </citation>
    <scope>NUCLEOTIDE SEQUENCE</scope>
    <source>
        <strain evidence="1">JES_112</strain>
    </source>
</reference>
<evidence type="ECO:0000313" key="2">
    <source>
        <dbReference type="Proteomes" id="UP001172386"/>
    </source>
</evidence>
<dbReference type="EMBL" id="JAPDRQ010000090">
    <property type="protein sequence ID" value="KAJ9655767.1"/>
    <property type="molecule type" value="Genomic_DNA"/>
</dbReference>